<dbReference type="FunFam" id="3.40.50.1970:FF:000003">
    <property type="entry name" value="Alcohol dehydrogenase, iron-containing"/>
    <property type="match status" value="1"/>
</dbReference>
<keyword evidence="5" id="KW-1185">Reference proteome</keyword>
<proteinExistence type="predicted"/>
<sequence length="385" mass="42722">MLNFNFYNPTHIVFGKDTLDQLNTLVPLNAKVLITYGGGSVKKFGTLENVIKNLPGRKIFEFGGIEPNPQYETLMKAVDIAKKENIDFLLAVGGGSVMDGTKFIALASKYDGDCLNLLTPDFDLAPVDSAIPLGTVVTLPATGSEMNNGAVISHKGLKVPVFSMHTFPKFSILDPTLTFTLPKNQVANGIIDTFIHTVEQYVTYPVDARFQDRTAEGILKTLIEIGKTTIEEPTNYDARANLVWCATMALNGLIGAGVPQDWTTHMIGHEITAMFGVDHGKTLAILQPAIWEVRKEKKREKLIQYAERVWNIEEINNDLKIKQAIEKTRSFFEELGVKTHLSDYGITKDKIDDLILALEKNHRTSLSETGDLSLEISREILEKAL</sequence>
<dbReference type="Proteomes" id="UP000017081">
    <property type="component" value="Unassembled WGS sequence"/>
</dbReference>
<dbReference type="InterPro" id="IPR044731">
    <property type="entry name" value="BDH-like"/>
</dbReference>
<dbReference type="GO" id="GO:1990362">
    <property type="term" value="F:butanol dehydrogenase (NAD+) activity"/>
    <property type="evidence" value="ECO:0007669"/>
    <property type="project" value="InterPro"/>
</dbReference>
<dbReference type="InterPro" id="IPR018211">
    <property type="entry name" value="ADH_Fe_CS"/>
</dbReference>
<dbReference type="PANTHER" id="PTHR43633">
    <property type="entry name" value="ALCOHOL DEHYDROGENASE YQHD"/>
    <property type="match status" value="1"/>
</dbReference>
<evidence type="ECO:0000256" key="1">
    <source>
        <dbReference type="ARBA" id="ARBA00023002"/>
    </source>
</evidence>
<dbReference type="Pfam" id="PF25137">
    <property type="entry name" value="ADH_Fe_C"/>
    <property type="match status" value="1"/>
</dbReference>
<feature type="domain" description="Fe-containing alcohol dehydrogenase-like C-terminal" evidence="3">
    <location>
        <begin position="187"/>
        <end position="355"/>
    </location>
</feature>
<dbReference type="eggNOG" id="COG1979">
    <property type="taxonomic scope" value="Bacteria"/>
</dbReference>
<dbReference type="Gene3D" id="3.40.50.1970">
    <property type="match status" value="1"/>
</dbReference>
<dbReference type="Gene3D" id="1.20.1090.10">
    <property type="entry name" value="Dehydroquinate synthase-like - alpha domain"/>
    <property type="match status" value="1"/>
</dbReference>
<feature type="domain" description="Alcohol dehydrogenase iron-type/glycerol dehydrogenase GldA" evidence="2">
    <location>
        <begin position="9"/>
        <end position="175"/>
    </location>
</feature>
<dbReference type="GO" id="GO:0005829">
    <property type="term" value="C:cytosol"/>
    <property type="evidence" value="ECO:0007669"/>
    <property type="project" value="TreeGrafter"/>
</dbReference>
<dbReference type="CDD" id="cd08187">
    <property type="entry name" value="BDH"/>
    <property type="match status" value="1"/>
</dbReference>
<dbReference type="InterPro" id="IPR056798">
    <property type="entry name" value="ADH_Fe_C"/>
</dbReference>
<accession>U7V703</accession>
<evidence type="ECO:0000313" key="5">
    <source>
        <dbReference type="Proteomes" id="UP000017081"/>
    </source>
</evidence>
<dbReference type="Pfam" id="PF00465">
    <property type="entry name" value="Fe-ADH"/>
    <property type="match status" value="1"/>
</dbReference>
<dbReference type="SUPFAM" id="SSF56796">
    <property type="entry name" value="Dehydroquinate synthase-like"/>
    <property type="match status" value="1"/>
</dbReference>
<dbReference type="InterPro" id="IPR001670">
    <property type="entry name" value="ADH_Fe/GldA"/>
</dbReference>
<dbReference type="PROSITE" id="PS00060">
    <property type="entry name" value="ADH_IRON_2"/>
    <property type="match status" value="1"/>
</dbReference>
<dbReference type="HOGENOM" id="CLU_007207_0_4_0"/>
<dbReference type="GO" id="GO:0008106">
    <property type="term" value="F:alcohol dehydrogenase (NADP+) activity"/>
    <property type="evidence" value="ECO:0007669"/>
    <property type="project" value="TreeGrafter"/>
</dbReference>
<comment type="caution">
    <text evidence="4">The sequence shown here is derived from an EMBL/GenBank/DDBJ whole genome shotgun (WGS) entry which is preliminary data.</text>
</comment>
<protein>
    <submittedName>
        <fullName evidence="4">Putative NADH-dependent butanol dehydrogenase A</fullName>
    </submittedName>
</protein>
<dbReference type="STRING" id="1319815.HMPREF0202_02482"/>
<dbReference type="RefSeq" id="WP_023052011.1">
    <property type="nucleotide sequence ID" value="NZ_CP173065.2"/>
</dbReference>
<dbReference type="AlphaFoldDB" id="U7V703"/>
<dbReference type="PANTHER" id="PTHR43633:SF1">
    <property type="entry name" value="ALCOHOL DEHYDROGENASE YQHD"/>
    <property type="match status" value="1"/>
</dbReference>
<dbReference type="PROSITE" id="PS00913">
    <property type="entry name" value="ADH_IRON_1"/>
    <property type="match status" value="1"/>
</dbReference>
<dbReference type="GO" id="GO:0046872">
    <property type="term" value="F:metal ion binding"/>
    <property type="evidence" value="ECO:0007669"/>
    <property type="project" value="InterPro"/>
</dbReference>
<dbReference type="GO" id="GO:1990002">
    <property type="term" value="F:methylglyoxal reductase (NADPH) (acetol producing) activity"/>
    <property type="evidence" value="ECO:0007669"/>
    <property type="project" value="TreeGrafter"/>
</dbReference>
<gene>
    <name evidence="4" type="ORF">HMPREF0202_02482</name>
</gene>
<keyword evidence="1" id="KW-0560">Oxidoreductase</keyword>
<organism evidence="4 5">
    <name type="scientific">Cetobacterium somerae ATCC BAA-474</name>
    <dbReference type="NCBI Taxonomy" id="1319815"/>
    <lineage>
        <taxon>Bacteria</taxon>
        <taxon>Fusobacteriati</taxon>
        <taxon>Fusobacteriota</taxon>
        <taxon>Fusobacteriia</taxon>
        <taxon>Fusobacteriales</taxon>
        <taxon>Fusobacteriaceae</taxon>
        <taxon>Cetobacterium</taxon>
    </lineage>
</organism>
<dbReference type="EMBL" id="AXZF01000126">
    <property type="protein sequence ID" value="ERT66919.1"/>
    <property type="molecule type" value="Genomic_DNA"/>
</dbReference>
<evidence type="ECO:0000259" key="3">
    <source>
        <dbReference type="Pfam" id="PF25137"/>
    </source>
</evidence>
<name>U7V703_9FUSO</name>
<evidence type="ECO:0000313" key="4">
    <source>
        <dbReference type="EMBL" id="ERT66919.1"/>
    </source>
</evidence>
<reference evidence="4 5" key="1">
    <citation type="submission" date="2013-08" db="EMBL/GenBank/DDBJ databases">
        <authorList>
            <person name="Weinstock G."/>
            <person name="Sodergren E."/>
            <person name="Wylie T."/>
            <person name="Fulton L."/>
            <person name="Fulton R."/>
            <person name="Fronick C."/>
            <person name="O'Laughlin M."/>
            <person name="Godfrey J."/>
            <person name="Miner T."/>
            <person name="Herter B."/>
            <person name="Appelbaum E."/>
            <person name="Cordes M."/>
            <person name="Lek S."/>
            <person name="Wollam A."/>
            <person name="Pepin K.H."/>
            <person name="Palsikar V.B."/>
            <person name="Mitreva M."/>
            <person name="Wilson R.K."/>
        </authorList>
    </citation>
    <scope>NUCLEOTIDE SEQUENCE [LARGE SCALE GENOMIC DNA]</scope>
    <source>
        <strain evidence="4 5">ATCC BAA-474</strain>
    </source>
</reference>
<dbReference type="PATRIC" id="fig|1319815.3.peg.2382"/>
<evidence type="ECO:0000259" key="2">
    <source>
        <dbReference type="Pfam" id="PF00465"/>
    </source>
</evidence>